<dbReference type="InterPro" id="IPR051200">
    <property type="entry name" value="Host-pathogen_enzymatic-act"/>
</dbReference>
<proteinExistence type="predicted"/>
<dbReference type="PANTHER" id="PTHR47197:SF3">
    <property type="entry name" value="DIHYDRO-HEME D1 DEHYDROGENASE"/>
    <property type="match status" value="1"/>
</dbReference>
<dbReference type="Proteomes" id="UP000507470">
    <property type="component" value="Unassembled WGS sequence"/>
</dbReference>
<dbReference type="Gene3D" id="3.30.160.60">
    <property type="entry name" value="Classic Zinc Finger"/>
    <property type="match status" value="1"/>
</dbReference>
<dbReference type="OrthoDB" id="6064561at2759"/>
<dbReference type="CDD" id="cd19756">
    <property type="entry name" value="Bbox2"/>
    <property type="match status" value="1"/>
</dbReference>
<organism evidence="2 3">
    <name type="scientific">Mytilus coruscus</name>
    <name type="common">Sea mussel</name>
    <dbReference type="NCBI Taxonomy" id="42192"/>
    <lineage>
        <taxon>Eukaryota</taxon>
        <taxon>Metazoa</taxon>
        <taxon>Spiralia</taxon>
        <taxon>Lophotrochozoa</taxon>
        <taxon>Mollusca</taxon>
        <taxon>Bivalvia</taxon>
        <taxon>Autobranchia</taxon>
        <taxon>Pteriomorphia</taxon>
        <taxon>Mytilida</taxon>
        <taxon>Mytiloidea</taxon>
        <taxon>Mytilidae</taxon>
        <taxon>Mytilinae</taxon>
        <taxon>Mytilus</taxon>
    </lineage>
</organism>
<dbReference type="SUPFAM" id="SSF57845">
    <property type="entry name" value="B-box zinc-binding domain"/>
    <property type="match status" value="1"/>
</dbReference>
<dbReference type="Gene3D" id="2.130.10.10">
    <property type="entry name" value="YVTN repeat-like/Quinoprotein amine dehydrogenase"/>
    <property type="match status" value="1"/>
</dbReference>
<reference evidence="2 3" key="1">
    <citation type="submission" date="2020-06" db="EMBL/GenBank/DDBJ databases">
        <authorList>
            <person name="Li R."/>
            <person name="Bekaert M."/>
        </authorList>
    </citation>
    <scope>NUCLEOTIDE SEQUENCE [LARGE SCALE GENOMIC DNA]</scope>
    <source>
        <strain evidence="3">wild</strain>
    </source>
</reference>
<keyword evidence="1" id="KW-0175">Coiled coil</keyword>
<dbReference type="AlphaFoldDB" id="A0A6J7ZXA8"/>
<gene>
    <name evidence="2" type="ORF">MCOR_1945</name>
</gene>
<dbReference type="SUPFAM" id="SSF63829">
    <property type="entry name" value="Calcium-dependent phosphotriesterase"/>
    <property type="match status" value="1"/>
</dbReference>
<sequence length="500" mass="56621">METIHQVSYFLLELSLKCGQHLNKNILLYCNQHAEIICDSCQLKRHQMCKPISLEEAARCVKDGTAMSSLEQRMNDLSKVSKEMLNQIEEKLEDLKKRQNIFKQRVSDTKQKLIGHLNKLESEIHTDIDSKYEQCNATVSKIKHSLEECTSSLSVWKVDLKSLKDTTSEIHLFQTVNLLEERTNKKDSEIRKIQIADIPTFTYKPSELESNMEELLADLGTTKVEEFPVPMSKLNRDQGGQNTVGNQGKLLLTHSFQTKKLGNDVIISGACFISDDRLLLGHHNDTKLSVCKLDGSDFSTINLDYKPERITLYDDNYALVSAGHKGVQIIDLTSLKPDKKIKVKGNCTAITSSKNQIYIKNQRKTLTKIDIKGKILKTIHTAFDPWDICANNEGSVYYTHVGDNRVNVVTQDDKQNEIYTSPDLKGAEGVTVDDRGYVFIAGNSSNNIHRITYADKQPLSIAMTVDDVIHQPIGLSFNNETKRLLVVHDNYQSISIYKPQ</sequence>
<keyword evidence="3" id="KW-1185">Reference proteome</keyword>
<name>A0A6J7ZXA8_MYTCO</name>
<accession>A0A6J7ZXA8</accession>
<dbReference type="PANTHER" id="PTHR47197">
    <property type="entry name" value="PROTEIN NIRF"/>
    <property type="match status" value="1"/>
</dbReference>
<dbReference type="InterPro" id="IPR015943">
    <property type="entry name" value="WD40/YVTN_repeat-like_dom_sf"/>
</dbReference>
<evidence type="ECO:0000256" key="1">
    <source>
        <dbReference type="SAM" id="Coils"/>
    </source>
</evidence>
<evidence type="ECO:0000313" key="2">
    <source>
        <dbReference type="EMBL" id="CAC5358885.1"/>
    </source>
</evidence>
<evidence type="ECO:0000313" key="3">
    <source>
        <dbReference type="Proteomes" id="UP000507470"/>
    </source>
</evidence>
<dbReference type="EMBL" id="CACVKT020000413">
    <property type="protein sequence ID" value="CAC5358885.1"/>
    <property type="molecule type" value="Genomic_DNA"/>
</dbReference>
<protein>
    <recommendedName>
        <fullName evidence="4">B box-type domain-containing protein</fullName>
    </recommendedName>
</protein>
<evidence type="ECO:0008006" key="4">
    <source>
        <dbReference type="Google" id="ProtNLM"/>
    </source>
</evidence>
<feature type="coiled-coil region" evidence="1">
    <location>
        <begin position="67"/>
        <end position="112"/>
    </location>
</feature>